<accession>A0AAE9Y897</accession>
<organism evidence="4 5">
    <name type="scientific">Iamia majanohamensis</name>
    <dbReference type="NCBI Taxonomy" id="467976"/>
    <lineage>
        <taxon>Bacteria</taxon>
        <taxon>Bacillati</taxon>
        <taxon>Actinomycetota</taxon>
        <taxon>Acidimicrobiia</taxon>
        <taxon>Acidimicrobiales</taxon>
        <taxon>Iamiaceae</taxon>
        <taxon>Iamia</taxon>
    </lineage>
</organism>
<dbReference type="RefSeq" id="WP_272738175.1">
    <property type="nucleotide sequence ID" value="NZ_CP116942.1"/>
</dbReference>
<feature type="domain" description="Phospholipid/glycerol acyltransferase" evidence="3">
    <location>
        <begin position="109"/>
        <end position="227"/>
    </location>
</feature>
<dbReference type="AlphaFoldDB" id="A0AAE9Y897"/>
<evidence type="ECO:0000313" key="5">
    <source>
        <dbReference type="Proteomes" id="UP001216390"/>
    </source>
</evidence>
<evidence type="ECO:0000259" key="3">
    <source>
        <dbReference type="SMART" id="SM00563"/>
    </source>
</evidence>
<dbReference type="GO" id="GO:0003841">
    <property type="term" value="F:1-acylglycerol-3-phosphate O-acyltransferase activity"/>
    <property type="evidence" value="ECO:0007669"/>
    <property type="project" value="TreeGrafter"/>
</dbReference>
<dbReference type="EMBL" id="CP116942">
    <property type="protein sequence ID" value="WCO68659.1"/>
    <property type="molecule type" value="Genomic_DNA"/>
</dbReference>
<protein>
    <submittedName>
        <fullName evidence="4">Lysophospholipid acyltransferase family protein</fullName>
    </submittedName>
</protein>
<dbReference type="SMART" id="SM00563">
    <property type="entry name" value="PlsC"/>
    <property type="match status" value="1"/>
</dbReference>
<sequence length="330" mass="35906">MSSDRRTGPTRVEVALRTAQRVQRSLPRPSAALRAAEFPLRAPTVPGGVEPLPEEPTLGAAYETSWARSPVARLGRMAIQEGAIRPLIRLVADPERRGYDRLVGLEGPAIFAANHLSHIDAGLLLSSLPEPWRRRAFAGAAADYFFDTRIKATLSALALNAVPIDRAKVGRRSATLAAQLIEDGWSMVIFPEGGRSPDGWAQPFRAGAAFLSVRTGVPVVPVHLEGTGRILPKGTSTLVPGPTRVTFGTPLRPSDDEDMRDLATRIEAAVGALADEVAGDWYTARRRAHAGSSPSLSGPDARAWRRAWALGDRRSHRRRRREPWPLRRTG</sequence>
<keyword evidence="1" id="KW-0808">Transferase</keyword>
<reference evidence="4" key="1">
    <citation type="submission" date="2023-01" db="EMBL/GenBank/DDBJ databases">
        <title>The diversity of Class Acidimicrobiia in South China Sea sediment environments and the proposal of Iamia marina sp. nov., a novel species of the genus Iamia.</title>
        <authorList>
            <person name="He Y."/>
            <person name="Tian X."/>
        </authorList>
    </citation>
    <scope>NUCLEOTIDE SEQUENCE</scope>
    <source>
        <strain evidence="4">DSM 19957</strain>
    </source>
</reference>
<dbReference type="PANTHER" id="PTHR10434:SF11">
    <property type="entry name" value="1-ACYL-SN-GLYCEROL-3-PHOSPHATE ACYLTRANSFERASE"/>
    <property type="match status" value="1"/>
</dbReference>
<name>A0AAE9Y897_9ACTN</name>
<dbReference type="Proteomes" id="UP001216390">
    <property type="component" value="Chromosome"/>
</dbReference>
<dbReference type="SUPFAM" id="SSF69593">
    <property type="entry name" value="Glycerol-3-phosphate (1)-acyltransferase"/>
    <property type="match status" value="1"/>
</dbReference>
<keyword evidence="2 4" id="KW-0012">Acyltransferase</keyword>
<evidence type="ECO:0000313" key="4">
    <source>
        <dbReference type="EMBL" id="WCO68659.1"/>
    </source>
</evidence>
<dbReference type="GO" id="GO:0006654">
    <property type="term" value="P:phosphatidic acid biosynthetic process"/>
    <property type="evidence" value="ECO:0007669"/>
    <property type="project" value="TreeGrafter"/>
</dbReference>
<dbReference type="InterPro" id="IPR002123">
    <property type="entry name" value="Plipid/glycerol_acylTrfase"/>
</dbReference>
<dbReference type="KEGG" id="ima:PO878_07945"/>
<gene>
    <name evidence="4" type="ORF">PO878_07945</name>
</gene>
<dbReference type="Pfam" id="PF01553">
    <property type="entry name" value="Acyltransferase"/>
    <property type="match status" value="1"/>
</dbReference>
<evidence type="ECO:0000256" key="2">
    <source>
        <dbReference type="ARBA" id="ARBA00023315"/>
    </source>
</evidence>
<dbReference type="PANTHER" id="PTHR10434">
    <property type="entry name" value="1-ACYL-SN-GLYCEROL-3-PHOSPHATE ACYLTRANSFERASE"/>
    <property type="match status" value="1"/>
</dbReference>
<dbReference type="CDD" id="cd07989">
    <property type="entry name" value="LPLAT_AGPAT-like"/>
    <property type="match status" value="1"/>
</dbReference>
<keyword evidence="5" id="KW-1185">Reference proteome</keyword>
<proteinExistence type="predicted"/>
<evidence type="ECO:0000256" key="1">
    <source>
        <dbReference type="ARBA" id="ARBA00022679"/>
    </source>
</evidence>